<evidence type="ECO:0000256" key="3">
    <source>
        <dbReference type="ARBA" id="ARBA00022737"/>
    </source>
</evidence>
<dbReference type="NCBIfam" id="TIGR04183">
    <property type="entry name" value="Por_Secre_tail"/>
    <property type="match status" value="1"/>
</dbReference>
<dbReference type="Gene3D" id="2.60.120.200">
    <property type="match status" value="1"/>
</dbReference>
<keyword evidence="7" id="KW-1185">Reference proteome</keyword>
<evidence type="ECO:0008006" key="8">
    <source>
        <dbReference type="Google" id="ProtNLM"/>
    </source>
</evidence>
<dbReference type="InterPro" id="IPR026444">
    <property type="entry name" value="Secre_tail"/>
</dbReference>
<dbReference type="NCBIfam" id="NF038128">
    <property type="entry name" value="choice_anch_J"/>
    <property type="match status" value="1"/>
</dbReference>
<proteinExistence type="predicted"/>
<feature type="domain" description="Attractin/MKLN-like beta-propeller" evidence="5">
    <location>
        <begin position="330"/>
        <end position="598"/>
    </location>
</feature>
<accession>A0ABP3Y6S9</accession>
<keyword evidence="2" id="KW-0732">Signal</keyword>
<keyword evidence="3" id="KW-0677">Repeat</keyword>
<dbReference type="InterPro" id="IPR006652">
    <property type="entry name" value="Kelch_1"/>
</dbReference>
<gene>
    <name evidence="6" type="ORF">GCM10009118_29720</name>
</gene>
<dbReference type="PANTHER" id="PTHR45632:SF3">
    <property type="entry name" value="KELCH-LIKE PROTEIN 32"/>
    <property type="match status" value="1"/>
</dbReference>
<keyword evidence="1" id="KW-0880">Kelch repeat</keyword>
<organism evidence="6 7">
    <name type="scientific">Wandonia haliotis</name>
    <dbReference type="NCBI Taxonomy" id="574963"/>
    <lineage>
        <taxon>Bacteria</taxon>
        <taxon>Pseudomonadati</taxon>
        <taxon>Bacteroidota</taxon>
        <taxon>Flavobacteriia</taxon>
        <taxon>Flavobacteriales</taxon>
        <taxon>Crocinitomicaceae</taxon>
        <taxon>Wandonia</taxon>
    </lineage>
</organism>
<dbReference type="PANTHER" id="PTHR45632">
    <property type="entry name" value="LD33804P"/>
    <property type="match status" value="1"/>
</dbReference>
<dbReference type="SMART" id="SM00612">
    <property type="entry name" value="Kelch"/>
    <property type="match status" value="3"/>
</dbReference>
<evidence type="ECO:0000259" key="4">
    <source>
        <dbReference type="Pfam" id="PF18962"/>
    </source>
</evidence>
<dbReference type="InterPro" id="IPR056737">
    <property type="entry name" value="Beta-prop_ATRN-MKLN-like"/>
</dbReference>
<dbReference type="EMBL" id="BAAAFH010000022">
    <property type="protein sequence ID" value="GAA0876562.1"/>
    <property type="molecule type" value="Genomic_DNA"/>
</dbReference>
<name>A0ABP3Y6S9_9FLAO</name>
<evidence type="ECO:0000313" key="7">
    <source>
        <dbReference type="Proteomes" id="UP001501126"/>
    </source>
</evidence>
<dbReference type="Pfam" id="PF24981">
    <property type="entry name" value="Beta-prop_ATRN-LZTR1"/>
    <property type="match status" value="1"/>
</dbReference>
<evidence type="ECO:0000256" key="1">
    <source>
        <dbReference type="ARBA" id="ARBA00022441"/>
    </source>
</evidence>
<sequence>MITMKPLTTTSRILFLLLFLIPGISLHAQLSGFHLANFEEEQFPPIGWTSQSIIGDAVWERSTDESYDGTASAYMSYDYPDGEDWLISPQFSVNTNDSLIFYLATDFSGYTPDSLVIRVSTTDALIPSFTQSILKYEEGVNYPSSGGVWQRCAVSLTPFAGQDIYIAFSHYNEDGDGIYIDQVTIGQLPVLDARTNTLTSPSRFVIGTNYNPSATVTNMSQTSQDFNVTIEIEGGYISTIPSGSLASLEVTEITFTAYTPTTSGITQGKVYTQLAGDENNLNDTLYFTINVLDTFPNYGWQAQTSLPTPIWGGASAFLKSCEGDTDTGYLYSIAGNDGAGTTLSTVYRYNTTTDTWTSVSNLPATKQQLSAAVIQNKIYVPGGYTLSFSPSVSSHVYDPATDTWSPIADLLQATGDYAIGTYADSLLYIVGGYDGSVDIADVQIYNVNTDSWATGTPFPGTLSAGLRMGIADGTIVLVGGYNQDLGQQDQAWIGEIDNNDPYSITWTQLSDGYPAGTTGRFAAGTSTMNDGKVYFTSGDPDGNGSSALSSTYAYNVRTQQWEGGPAKLTGVSNVSNFTPYIQNDSLYMAVLGGYDGVNFASAFESINLGRYTTTTNDALIVTSETTICEGESIDLSISTQNMDGLTWSPSSLFTDPTVGNSTITPSEDVRIKLNQVTYYGCPILDSIDITVHPIPDVTLTAAFESICDYNAPITLTEGTPSGGVYSGPGITGDSFDPSVAGAGTHTIVYTYTDGNGCSNSTDAPINVSECLGINDPELAGINVYPNPASDFIMVNADMTIEKIEIYQMNGSIVMRTDSASLSTKVNLDTLSPGLYMLHIYVEGKVYPYKISKQ</sequence>
<dbReference type="Proteomes" id="UP001501126">
    <property type="component" value="Unassembled WGS sequence"/>
</dbReference>
<comment type="caution">
    <text evidence="6">The sequence shown here is derived from an EMBL/GenBank/DDBJ whole genome shotgun (WGS) entry which is preliminary data.</text>
</comment>
<dbReference type="Gene3D" id="2.120.10.80">
    <property type="entry name" value="Kelch-type beta propeller"/>
    <property type="match status" value="2"/>
</dbReference>
<evidence type="ECO:0000259" key="5">
    <source>
        <dbReference type="Pfam" id="PF24981"/>
    </source>
</evidence>
<feature type="domain" description="Secretion system C-terminal sorting" evidence="4">
    <location>
        <begin position="783"/>
        <end position="844"/>
    </location>
</feature>
<evidence type="ECO:0000313" key="6">
    <source>
        <dbReference type="EMBL" id="GAA0876562.1"/>
    </source>
</evidence>
<dbReference type="Pfam" id="PF18962">
    <property type="entry name" value="Por_Secre_tail"/>
    <property type="match status" value="1"/>
</dbReference>
<protein>
    <recommendedName>
        <fullName evidence="8">Secretion system C-terminal sorting domain-containing protein</fullName>
    </recommendedName>
</protein>
<dbReference type="SUPFAM" id="SSF117281">
    <property type="entry name" value="Kelch motif"/>
    <property type="match status" value="2"/>
</dbReference>
<reference evidence="7" key="1">
    <citation type="journal article" date="2019" name="Int. J. Syst. Evol. Microbiol.">
        <title>The Global Catalogue of Microorganisms (GCM) 10K type strain sequencing project: providing services to taxonomists for standard genome sequencing and annotation.</title>
        <authorList>
            <consortium name="The Broad Institute Genomics Platform"/>
            <consortium name="The Broad Institute Genome Sequencing Center for Infectious Disease"/>
            <person name="Wu L."/>
            <person name="Ma J."/>
        </authorList>
    </citation>
    <scope>NUCLEOTIDE SEQUENCE [LARGE SCALE GENOMIC DNA]</scope>
    <source>
        <strain evidence="7">JCM 16083</strain>
    </source>
</reference>
<evidence type="ECO:0000256" key="2">
    <source>
        <dbReference type="ARBA" id="ARBA00022729"/>
    </source>
</evidence>
<dbReference type="InterPro" id="IPR015915">
    <property type="entry name" value="Kelch-typ_b-propeller"/>
</dbReference>